<dbReference type="Pfam" id="PF02578">
    <property type="entry name" value="Cu-oxidase_4"/>
    <property type="match status" value="1"/>
</dbReference>
<dbReference type="InterPro" id="IPR003730">
    <property type="entry name" value="Cu_polyphenol_OxRdtase"/>
</dbReference>
<comment type="catalytic activity">
    <reaction evidence="8">
        <text>adenosine + H2O + H(+) = inosine + NH4(+)</text>
        <dbReference type="Rhea" id="RHEA:24408"/>
        <dbReference type="ChEBI" id="CHEBI:15377"/>
        <dbReference type="ChEBI" id="CHEBI:15378"/>
        <dbReference type="ChEBI" id="CHEBI:16335"/>
        <dbReference type="ChEBI" id="CHEBI:17596"/>
        <dbReference type="ChEBI" id="CHEBI:28938"/>
        <dbReference type="EC" id="3.5.4.4"/>
    </reaction>
    <physiologicalReaction direction="left-to-right" evidence="8">
        <dbReference type="Rhea" id="RHEA:24409"/>
    </physiologicalReaction>
</comment>
<evidence type="ECO:0000256" key="4">
    <source>
        <dbReference type="ARBA" id="ARBA00022679"/>
    </source>
</evidence>
<dbReference type="PANTHER" id="PTHR30616:SF2">
    <property type="entry name" value="PURINE NUCLEOSIDE PHOSPHORYLASE LACC1"/>
    <property type="match status" value="1"/>
</dbReference>
<evidence type="ECO:0000256" key="2">
    <source>
        <dbReference type="ARBA" id="ARBA00003215"/>
    </source>
</evidence>
<evidence type="ECO:0000256" key="6">
    <source>
        <dbReference type="ARBA" id="ARBA00022801"/>
    </source>
</evidence>
<dbReference type="EMBL" id="RHJS01000002">
    <property type="protein sequence ID" value="RRK31409.1"/>
    <property type="molecule type" value="Genomic_DNA"/>
</dbReference>
<proteinExistence type="inferred from homology"/>
<evidence type="ECO:0000256" key="5">
    <source>
        <dbReference type="ARBA" id="ARBA00022723"/>
    </source>
</evidence>
<comment type="catalytic activity">
    <reaction evidence="1">
        <text>inosine + phosphate = alpha-D-ribose 1-phosphate + hypoxanthine</text>
        <dbReference type="Rhea" id="RHEA:27646"/>
        <dbReference type="ChEBI" id="CHEBI:17368"/>
        <dbReference type="ChEBI" id="CHEBI:17596"/>
        <dbReference type="ChEBI" id="CHEBI:43474"/>
        <dbReference type="ChEBI" id="CHEBI:57720"/>
        <dbReference type="EC" id="2.4.2.1"/>
    </reaction>
    <physiologicalReaction direction="left-to-right" evidence="1">
        <dbReference type="Rhea" id="RHEA:27647"/>
    </physiologicalReaction>
</comment>
<keyword evidence="13" id="KW-1185">Reference proteome</keyword>
<accession>A0A3R8JL53</accession>
<gene>
    <name evidence="12" type="primary">pgeF</name>
    <name evidence="12" type="ORF">EBB54_08555</name>
</gene>
<evidence type="ECO:0000313" key="12">
    <source>
        <dbReference type="EMBL" id="RRK31409.1"/>
    </source>
</evidence>
<dbReference type="Proteomes" id="UP000274920">
    <property type="component" value="Unassembled WGS sequence"/>
</dbReference>
<evidence type="ECO:0000256" key="1">
    <source>
        <dbReference type="ARBA" id="ARBA00000553"/>
    </source>
</evidence>
<dbReference type="CDD" id="cd16833">
    <property type="entry name" value="YfiH"/>
    <property type="match status" value="1"/>
</dbReference>
<protein>
    <recommendedName>
        <fullName evidence="11">Purine nucleoside phosphorylase</fullName>
    </recommendedName>
</protein>
<comment type="catalytic activity">
    <reaction evidence="9">
        <text>adenosine + phosphate = alpha-D-ribose 1-phosphate + adenine</text>
        <dbReference type="Rhea" id="RHEA:27642"/>
        <dbReference type="ChEBI" id="CHEBI:16335"/>
        <dbReference type="ChEBI" id="CHEBI:16708"/>
        <dbReference type="ChEBI" id="CHEBI:43474"/>
        <dbReference type="ChEBI" id="CHEBI:57720"/>
        <dbReference type="EC" id="2.4.2.1"/>
    </reaction>
    <physiologicalReaction direction="left-to-right" evidence="9">
        <dbReference type="Rhea" id="RHEA:27643"/>
    </physiologicalReaction>
</comment>
<keyword evidence="6" id="KW-0378">Hydrolase</keyword>
<evidence type="ECO:0000256" key="10">
    <source>
        <dbReference type="ARBA" id="ARBA00049893"/>
    </source>
</evidence>
<dbReference type="GO" id="GO:0016787">
    <property type="term" value="F:hydrolase activity"/>
    <property type="evidence" value="ECO:0007669"/>
    <property type="project" value="UniProtKB-KW"/>
</dbReference>
<keyword evidence="4" id="KW-0808">Transferase</keyword>
<keyword evidence="7" id="KW-0862">Zinc</keyword>
<keyword evidence="5" id="KW-0479">Metal-binding</keyword>
<dbReference type="PANTHER" id="PTHR30616">
    <property type="entry name" value="UNCHARACTERIZED PROTEIN YFIH"/>
    <property type="match status" value="1"/>
</dbReference>
<evidence type="ECO:0000256" key="8">
    <source>
        <dbReference type="ARBA" id="ARBA00047989"/>
    </source>
</evidence>
<comment type="function">
    <text evidence="2">Purine nucleoside enzyme that catalyzes the phosphorolysis of adenosine and inosine nucleosides, yielding D-ribose 1-phosphate and the respective free bases, adenine and hypoxanthine. Also catalyzes the phosphorolysis of S-methyl-5'-thioadenosine into adenine and S-methyl-5-thio-alpha-D-ribose 1-phosphate. Also has adenosine deaminase activity.</text>
</comment>
<evidence type="ECO:0000256" key="3">
    <source>
        <dbReference type="ARBA" id="ARBA00007353"/>
    </source>
</evidence>
<comment type="similarity">
    <text evidence="3 11">Belongs to the purine nucleoside phosphorylase YfiH/LACC1 family.</text>
</comment>
<evidence type="ECO:0000256" key="9">
    <source>
        <dbReference type="ARBA" id="ARBA00048968"/>
    </source>
</evidence>
<evidence type="ECO:0000256" key="11">
    <source>
        <dbReference type="RuleBase" id="RU361274"/>
    </source>
</evidence>
<dbReference type="GO" id="GO:0005507">
    <property type="term" value="F:copper ion binding"/>
    <property type="evidence" value="ECO:0007669"/>
    <property type="project" value="TreeGrafter"/>
</dbReference>
<sequence>MSLGIRYKNQNKIFREVEAETPYLEYPLLADTGIVKHGFSTRLGGVSEGYFSSLNLGFHRGDEEETVRENFRRIGKSIGVRCEDMVLSRQTHTTNVWVATEEDRGMGMVRPMEYSKRALDNPGRCASGSFQVEAGGKLEGVDGLVTDVPGICLVTFYADCVPLFFVDPVKKAIGLSHSGWRGTVGKIGRVTVELMQEQFGSRPSDILAAVGPSVCQDCYEVSGDVIGKFREQFEEQYWSDLFYQKENGKYQLNLWKANEIVFAESGILPEHMAVTNVCTHCNSDVLYSHRATGNQRGNLAAFLALA</sequence>
<reference evidence="12" key="1">
    <citation type="submission" date="2018-10" db="EMBL/GenBank/DDBJ databases">
        <title>Schaedlerella arabinophila gen. nov. sp. nov., isolated from the mouse intestinal tract and comparative analysis with the genome of the closely related altered Schaedler flora strain ASF502.</title>
        <authorList>
            <person name="Miyake S."/>
            <person name="Soh M."/>
            <person name="Seedorf H."/>
        </authorList>
    </citation>
    <scope>NUCLEOTIDE SEQUENCE [LARGE SCALE GENOMIC DNA]</scope>
    <source>
        <strain evidence="12">DSM 106076</strain>
    </source>
</reference>
<dbReference type="Gene3D" id="3.60.140.10">
    <property type="entry name" value="CNF1/YfiH-like putative cysteine hydrolases"/>
    <property type="match status" value="1"/>
</dbReference>
<dbReference type="AlphaFoldDB" id="A0A3R8JL53"/>
<comment type="catalytic activity">
    <reaction evidence="10">
        <text>S-methyl-5'-thioadenosine + phosphate = 5-(methylsulfanyl)-alpha-D-ribose 1-phosphate + adenine</text>
        <dbReference type="Rhea" id="RHEA:11852"/>
        <dbReference type="ChEBI" id="CHEBI:16708"/>
        <dbReference type="ChEBI" id="CHEBI:17509"/>
        <dbReference type="ChEBI" id="CHEBI:43474"/>
        <dbReference type="ChEBI" id="CHEBI:58533"/>
        <dbReference type="EC" id="2.4.2.28"/>
    </reaction>
    <physiologicalReaction direction="left-to-right" evidence="10">
        <dbReference type="Rhea" id="RHEA:11853"/>
    </physiologicalReaction>
</comment>
<dbReference type="InterPro" id="IPR038371">
    <property type="entry name" value="Cu_polyphenol_OxRdtase_sf"/>
</dbReference>
<dbReference type="RefSeq" id="WP_125127088.1">
    <property type="nucleotide sequence ID" value="NZ_RHJS01000002.1"/>
</dbReference>
<comment type="caution">
    <text evidence="12">The sequence shown here is derived from an EMBL/GenBank/DDBJ whole genome shotgun (WGS) entry which is preliminary data.</text>
</comment>
<organism evidence="12 13">
    <name type="scientific">Schaedlerella arabinosiphila</name>
    <dbReference type="NCBI Taxonomy" id="2044587"/>
    <lineage>
        <taxon>Bacteria</taxon>
        <taxon>Bacillati</taxon>
        <taxon>Bacillota</taxon>
        <taxon>Clostridia</taxon>
        <taxon>Lachnospirales</taxon>
        <taxon>Lachnospiraceae</taxon>
        <taxon>Schaedlerella</taxon>
    </lineage>
</organism>
<dbReference type="SUPFAM" id="SSF64438">
    <property type="entry name" value="CNF1/YfiH-like putative cysteine hydrolases"/>
    <property type="match status" value="1"/>
</dbReference>
<name>A0A3R8JL53_9FIRM</name>
<evidence type="ECO:0000256" key="7">
    <source>
        <dbReference type="ARBA" id="ARBA00022833"/>
    </source>
</evidence>
<dbReference type="InterPro" id="IPR011324">
    <property type="entry name" value="Cytotoxic_necrot_fac-like_cat"/>
</dbReference>
<evidence type="ECO:0000313" key="13">
    <source>
        <dbReference type="Proteomes" id="UP000274920"/>
    </source>
</evidence>
<dbReference type="GO" id="GO:0017061">
    <property type="term" value="F:S-methyl-5-thioadenosine phosphorylase activity"/>
    <property type="evidence" value="ECO:0007669"/>
    <property type="project" value="UniProtKB-EC"/>
</dbReference>
<dbReference type="NCBIfam" id="TIGR00726">
    <property type="entry name" value="peptidoglycan editing factor PgeF"/>
    <property type="match status" value="1"/>
</dbReference>